<reference evidence="4 5" key="1">
    <citation type="submission" date="2016-10" db="EMBL/GenBank/DDBJ databases">
        <authorList>
            <person name="de Groot N.N."/>
        </authorList>
    </citation>
    <scope>NUCLEOTIDE SEQUENCE [LARGE SCALE GENOMIC DNA]</scope>
    <source>
        <strain evidence="4 5">DSM 9236</strain>
    </source>
</reference>
<evidence type="ECO:0000256" key="1">
    <source>
        <dbReference type="ARBA" id="ARBA00010692"/>
    </source>
</evidence>
<name>A0A1I1Z323_9FIRM</name>
<organism evidence="4 5">
    <name type="scientific">Succiniclasticum ruminis DSM 9236</name>
    <dbReference type="NCBI Taxonomy" id="1123323"/>
    <lineage>
        <taxon>Bacteria</taxon>
        <taxon>Bacillati</taxon>
        <taxon>Bacillota</taxon>
        <taxon>Negativicutes</taxon>
        <taxon>Acidaminococcales</taxon>
        <taxon>Acidaminococcaceae</taxon>
        <taxon>Succiniclasticum</taxon>
    </lineage>
</organism>
<dbReference type="GO" id="GO:0005886">
    <property type="term" value="C:plasma membrane"/>
    <property type="evidence" value="ECO:0007669"/>
    <property type="project" value="UniProtKB-SubCell"/>
</dbReference>
<evidence type="ECO:0000256" key="2">
    <source>
        <dbReference type="PIRNR" id="PIRNR016661"/>
    </source>
</evidence>
<dbReference type="EMBL" id="FONL01000003">
    <property type="protein sequence ID" value="SFE24873.1"/>
    <property type="molecule type" value="Genomic_DNA"/>
</dbReference>
<dbReference type="PANTHER" id="PTHR34295:SF1">
    <property type="entry name" value="BIOTIN TRANSPORTER BIOY"/>
    <property type="match status" value="1"/>
</dbReference>
<accession>A0A1I1Z323</accession>
<keyword evidence="3" id="KW-0812">Transmembrane</keyword>
<dbReference type="OrthoDB" id="9803495at2"/>
<feature type="transmembrane region" description="Helical" evidence="3">
    <location>
        <begin position="146"/>
        <end position="172"/>
    </location>
</feature>
<feature type="transmembrane region" description="Helical" evidence="3">
    <location>
        <begin position="84"/>
        <end position="102"/>
    </location>
</feature>
<comment type="subcellular location">
    <subcellularLocation>
        <location evidence="2">Cell membrane</location>
        <topology evidence="2">Multi-pass membrane protein</topology>
    </subcellularLocation>
</comment>
<dbReference type="Gene3D" id="1.10.1760.20">
    <property type="match status" value="1"/>
</dbReference>
<dbReference type="PANTHER" id="PTHR34295">
    <property type="entry name" value="BIOTIN TRANSPORTER BIOY"/>
    <property type="match status" value="1"/>
</dbReference>
<sequence>MRNSKLRNHILCAIFTALIAIGAFIRIPVPVVPFTLQFLFTTLAGVLLGSRLGAISVVLYIALGLLGVPVFAEGGGPGYILKPSFGYLPGFAIGAYISGYFAEKPGASSFKNLLLGNALNLAVVYLCGMVYCYVISNYYLGTPIAVWPLVLYCFILAVPGDAVLCVVAAILGSRLVPVVGVKACHTSGNRI</sequence>
<evidence type="ECO:0000313" key="4">
    <source>
        <dbReference type="EMBL" id="SFE24873.1"/>
    </source>
</evidence>
<dbReference type="STRING" id="1123323.SAMN05216245_10386"/>
<dbReference type="RefSeq" id="WP_093912923.1">
    <property type="nucleotide sequence ID" value="NZ_FONL01000003.1"/>
</dbReference>
<dbReference type="AlphaFoldDB" id="A0A1I1Z323"/>
<dbReference type="Pfam" id="PF02632">
    <property type="entry name" value="BioY"/>
    <property type="match status" value="1"/>
</dbReference>
<evidence type="ECO:0000313" key="5">
    <source>
        <dbReference type="Proteomes" id="UP000198896"/>
    </source>
</evidence>
<dbReference type="PIRSF" id="PIRSF016661">
    <property type="entry name" value="BioY"/>
    <property type="match status" value="1"/>
</dbReference>
<proteinExistence type="inferred from homology"/>
<keyword evidence="2" id="KW-1003">Cell membrane</keyword>
<feature type="transmembrane region" description="Helical" evidence="3">
    <location>
        <begin position="114"/>
        <end position="140"/>
    </location>
</feature>
<protein>
    <recommendedName>
        <fullName evidence="2">Biotin transporter</fullName>
    </recommendedName>
</protein>
<keyword evidence="5" id="KW-1185">Reference proteome</keyword>
<comment type="similarity">
    <text evidence="1 2">Belongs to the BioY family.</text>
</comment>
<dbReference type="GO" id="GO:0015225">
    <property type="term" value="F:biotin transmembrane transporter activity"/>
    <property type="evidence" value="ECO:0007669"/>
    <property type="project" value="UniProtKB-UniRule"/>
</dbReference>
<keyword evidence="3" id="KW-1133">Transmembrane helix</keyword>
<keyword evidence="2 3" id="KW-0472">Membrane</keyword>
<evidence type="ECO:0000256" key="3">
    <source>
        <dbReference type="SAM" id="Phobius"/>
    </source>
</evidence>
<dbReference type="Proteomes" id="UP000198896">
    <property type="component" value="Unassembled WGS sequence"/>
</dbReference>
<dbReference type="InterPro" id="IPR003784">
    <property type="entry name" value="BioY"/>
</dbReference>
<keyword evidence="2" id="KW-0813">Transport</keyword>
<gene>
    <name evidence="4" type="ORF">SAMN05216245_10386</name>
</gene>
<feature type="transmembrane region" description="Helical" evidence="3">
    <location>
        <begin position="55"/>
        <end position="72"/>
    </location>
</feature>
<feature type="transmembrane region" description="Helical" evidence="3">
    <location>
        <begin position="7"/>
        <end position="25"/>
    </location>
</feature>